<evidence type="ECO:0000256" key="1">
    <source>
        <dbReference type="ARBA" id="ARBA00010219"/>
    </source>
</evidence>
<evidence type="ECO:0000256" key="3">
    <source>
        <dbReference type="HAMAP-Rule" id="MF_00197"/>
    </source>
</evidence>
<proteinExistence type="inferred from homology"/>
<feature type="binding site" evidence="3">
    <location>
        <position position="13"/>
    </location>
    <ligand>
        <name>substrate</name>
    </ligand>
</feature>
<comment type="similarity">
    <text evidence="1 3">Belongs to the diaminopimelate epimerase family.</text>
</comment>
<organism evidence="5">
    <name type="scientific">Phascolarctobacterium faecium</name>
    <dbReference type="NCBI Taxonomy" id="33025"/>
    <lineage>
        <taxon>Bacteria</taxon>
        <taxon>Bacillati</taxon>
        <taxon>Bacillota</taxon>
        <taxon>Negativicutes</taxon>
        <taxon>Acidaminococcales</taxon>
        <taxon>Acidaminococcaceae</taxon>
        <taxon>Phascolarctobacterium</taxon>
    </lineage>
</organism>
<dbReference type="Pfam" id="PF01678">
    <property type="entry name" value="DAP_epimerase"/>
    <property type="match status" value="2"/>
</dbReference>
<evidence type="ECO:0000256" key="4">
    <source>
        <dbReference type="NCBIfam" id="TIGR00652"/>
    </source>
</evidence>
<comment type="caution">
    <text evidence="3">Lacks conserved residue(s) required for the propagation of feature annotation.</text>
</comment>
<dbReference type="EMBL" id="CBDS010000030">
    <property type="protein sequence ID" value="CDB45343.1"/>
    <property type="molecule type" value="Genomic_DNA"/>
</dbReference>
<keyword evidence="2 3" id="KW-0413">Isomerase</keyword>
<dbReference type="PANTHER" id="PTHR31689:SF0">
    <property type="entry name" value="DIAMINOPIMELATE EPIMERASE"/>
    <property type="match status" value="1"/>
</dbReference>
<keyword evidence="3" id="KW-0963">Cytoplasm</keyword>
<dbReference type="NCBIfam" id="TIGR00652">
    <property type="entry name" value="DapF"/>
    <property type="match status" value="1"/>
</dbReference>
<dbReference type="GO" id="GO:0008837">
    <property type="term" value="F:diaminopimelate epimerase activity"/>
    <property type="evidence" value="ECO:0007669"/>
    <property type="project" value="UniProtKB-UniRule"/>
</dbReference>
<dbReference type="GO" id="GO:0005829">
    <property type="term" value="C:cytosol"/>
    <property type="evidence" value="ECO:0007669"/>
    <property type="project" value="TreeGrafter"/>
</dbReference>
<comment type="catalytic activity">
    <reaction evidence="3">
        <text>(2S,6S)-2,6-diaminopimelate = meso-2,6-diaminopimelate</text>
        <dbReference type="Rhea" id="RHEA:15393"/>
        <dbReference type="ChEBI" id="CHEBI:57609"/>
        <dbReference type="ChEBI" id="CHEBI:57791"/>
        <dbReference type="EC" id="5.1.1.7"/>
    </reaction>
</comment>
<dbReference type="GO" id="GO:0009089">
    <property type="term" value="P:lysine biosynthetic process via diaminopimelate"/>
    <property type="evidence" value="ECO:0007669"/>
    <property type="project" value="UniProtKB-UniRule"/>
</dbReference>
<sequence length="290" mass="31854">MKMEFTKMHGTGNDYVYVNCMEQELPNPGAISEYISHRRFGIGSDGLIMICKSDVADFKMRMFNADASEGKMCGNGTRCIAKYVYDKGLTDKTTFTLETLSGIKTIDVFLGEDGKVAEASIDMGEPIFKCADIPMISDHFMFVDQGLVLEEDVVYNGTAISVGNPHFVTFVDDVDALDLEKLGPKFEKHKLFPENVNTEFVQVIDKNTVKFRVWERGSGETWACGTGATAVCVATIMLGHAGKKGEELTVIAKGGTLKLTHLANNHVILRGPAVTVFEGFIDIPDEVINK</sequence>
<comment type="pathway">
    <text evidence="3">Amino-acid biosynthesis; L-lysine biosynthesis via DAP pathway; DL-2,6-diaminopimelate from LL-2,6-diaminopimelate: step 1/1.</text>
</comment>
<feature type="binding site" evidence="3">
    <location>
        <begin position="215"/>
        <end position="216"/>
    </location>
    <ligand>
        <name>substrate</name>
    </ligand>
</feature>
<dbReference type="eggNOG" id="COG0253">
    <property type="taxonomic scope" value="Bacteria"/>
</dbReference>
<comment type="subunit">
    <text evidence="3">Homodimer.</text>
</comment>
<comment type="function">
    <text evidence="3">Catalyzes the stereoinversion of LL-2,6-diaminopimelate (L,L-DAP) to meso-diaminopimelate (meso-DAP), a precursor of L-lysine and an essential component of the bacterial peptidoglycan.</text>
</comment>
<comment type="caution">
    <text evidence="5">The sequence shown here is derived from an EMBL/GenBank/DDBJ whole genome shotgun (WGS) entry which is preliminary data.</text>
</comment>
<dbReference type="Gene3D" id="3.10.310.10">
    <property type="entry name" value="Diaminopimelate Epimerase, Chain A, domain 1"/>
    <property type="match status" value="2"/>
</dbReference>
<keyword evidence="3" id="KW-0457">Lysine biosynthesis</keyword>
<evidence type="ECO:0000313" key="5">
    <source>
        <dbReference type="EMBL" id="CDB45343.1"/>
    </source>
</evidence>
<reference evidence="5" key="1">
    <citation type="submission" date="2012-11" db="EMBL/GenBank/DDBJ databases">
        <title>Dependencies among metagenomic species, viruses, plasmids and units of genetic variation.</title>
        <authorList>
            <person name="Nielsen H.B."/>
            <person name="Almeida M."/>
            <person name="Juncker A.S."/>
            <person name="Rasmussen S."/>
            <person name="Li J."/>
            <person name="Sunagawa S."/>
            <person name="Plichta D."/>
            <person name="Gautier L."/>
            <person name="Le Chatelier E."/>
            <person name="Peletier E."/>
            <person name="Bonde I."/>
            <person name="Nielsen T."/>
            <person name="Manichanh C."/>
            <person name="Arumugam M."/>
            <person name="Batto J."/>
            <person name="Santos M.B.Q.D."/>
            <person name="Blom N."/>
            <person name="Borruel N."/>
            <person name="Burgdorf K.S."/>
            <person name="Boumezbeur F."/>
            <person name="Casellas F."/>
            <person name="Dore J."/>
            <person name="Guarner F."/>
            <person name="Hansen T."/>
            <person name="Hildebrand F."/>
            <person name="Kaas R.S."/>
            <person name="Kennedy S."/>
            <person name="Kristiansen K."/>
            <person name="Kultima J.R."/>
            <person name="Leonard P."/>
            <person name="Levenez F."/>
            <person name="Lund O."/>
            <person name="Moumen B."/>
            <person name="Le Paslier D."/>
            <person name="Pons N."/>
            <person name="Pedersen O."/>
            <person name="Prifti E."/>
            <person name="Qin J."/>
            <person name="Raes J."/>
            <person name="Tap J."/>
            <person name="Tims S."/>
            <person name="Ussery D.W."/>
            <person name="Yamada T."/>
            <person name="MetaHit consortium"/>
            <person name="Renault P."/>
            <person name="Sicheritz-Ponten T."/>
            <person name="Bork P."/>
            <person name="Wang J."/>
            <person name="Brunak S."/>
            <person name="Ehrlich S.D."/>
        </authorList>
    </citation>
    <scope>NUCLEOTIDE SEQUENCE [LARGE SCALE GENOMIC DNA]</scope>
</reference>
<feature type="binding site" evidence="3">
    <location>
        <begin position="74"/>
        <end position="75"/>
    </location>
    <ligand>
        <name>substrate</name>
    </ligand>
</feature>
<feature type="active site" description="Proton acceptor" evidence="3">
    <location>
        <position position="224"/>
    </location>
</feature>
<name>R6I569_9FIRM</name>
<dbReference type="PANTHER" id="PTHR31689">
    <property type="entry name" value="DIAMINOPIMELATE EPIMERASE, CHLOROPLASTIC"/>
    <property type="match status" value="1"/>
</dbReference>
<comment type="subcellular location">
    <subcellularLocation>
        <location evidence="3">Cytoplasm</location>
    </subcellularLocation>
</comment>
<dbReference type="SUPFAM" id="SSF54506">
    <property type="entry name" value="Diaminopimelate epimerase-like"/>
    <property type="match status" value="2"/>
</dbReference>
<dbReference type="HAMAP" id="MF_00197">
    <property type="entry name" value="DAP_epimerase"/>
    <property type="match status" value="1"/>
</dbReference>
<dbReference type="UniPathway" id="UPA00034">
    <property type="reaction ID" value="UER00025"/>
</dbReference>
<gene>
    <name evidence="3" type="primary">dapF</name>
    <name evidence="5" type="ORF">BN533_00471</name>
</gene>
<feature type="binding site" evidence="3">
    <location>
        <begin position="225"/>
        <end position="226"/>
    </location>
    <ligand>
        <name>substrate</name>
    </ligand>
</feature>
<feature type="site" description="Could be important to modulate the pK values of the two catalytic cysteine residues" evidence="3">
    <location>
        <position position="166"/>
    </location>
</feature>
<dbReference type="AlphaFoldDB" id="R6I569"/>
<evidence type="ECO:0000256" key="2">
    <source>
        <dbReference type="ARBA" id="ARBA00023235"/>
    </source>
</evidence>
<dbReference type="HOGENOM" id="CLU_053306_3_0_9"/>
<feature type="site" description="Could be important to modulate the pK values of the two catalytic cysteine residues" evidence="3">
    <location>
        <position position="215"/>
    </location>
</feature>
<dbReference type="EC" id="5.1.1.7" evidence="3 4"/>
<feature type="binding site" evidence="3">
    <location>
        <position position="64"/>
    </location>
    <ligand>
        <name>substrate</name>
    </ligand>
</feature>
<feature type="binding site" evidence="3">
    <location>
        <position position="164"/>
    </location>
    <ligand>
        <name>substrate</name>
    </ligand>
</feature>
<dbReference type="STRING" id="1262914.BN533_00471"/>
<feature type="active site" description="Proton donor" evidence="3">
    <location>
        <position position="73"/>
    </location>
</feature>
<feature type="binding site" evidence="3">
    <location>
        <position position="197"/>
    </location>
    <ligand>
        <name>substrate</name>
    </ligand>
</feature>
<protein>
    <recommendedName>
        <fullName evidence="3 4">Diaminopimelate epimerase</fullName>
        <shortName evidence="3">DAP epimerase</shortName>
        <ecNumber evidence="3 4">5.1.1.7</ecNumber>
    </recommendedName>
    <alternativeName>
        <fullName evidence="3">PLP-independent amino acid racemase</fullName>
    </alternativeName>
</protein>
<accession>R6I569</accession>
<dbReference type="InterPro" id="IPR001653">
    <property type="entry name" value="DAP_epimerase_DapF"/>
</dbReference>
<keyword evidence="3" id="KW-0028">Amino-acid biosynthesis</keyword>